<dbReference type="Proteomes" id="UP000720189">
    <property type="component" value="Unassembled WGS sequence"/>
</dbReference>
<sequence length="248" mass="27097">MSYSTACCSIPPIISKGYGEKGAYKNVAGLKTYVTGPPSANKAILLVYDIFGFSPQTLQGADILAMSDRSNPYRVFVPDFFQGKAADISWYPPTTDKHQEALQNFFSSVANPEKSVARIPQTAEAIKNYGANIEHVFALGMCWGGKVVALSSGDATPFKAVAQVHPAMLDPEDAKKVTVPICTLASKDEDPNDVSGFNANLNVQSYVETFEDQIHGWMGTRADLDDPNVREKYKSGYQTVLDFFGRQM</sequence>
<dbReference type="OrthoDB" id="2147163at2759"/>
<dbReference type="Gene3D" id="3.40.50.1820">
    <property type="entry name" value="alpha/beta hydrolase"/>
    <property type="match status" value="1"/>
</dbReference>
<comment type="caution">
    <text evidence="2">The sequence shown here is derived from an EMBL/GenBank/DDBJ whole genome shotgun (WGS) entry which is preliminary data.</text>
</comment>
<gene>
    <name evidence="2" type="ORF">BKA55DRAFT_523633</name>
</gene>
<dbReference type="InterPro" id="IPR002925">
    <property type="entry name" value="Dienelactn_hydro"/>
</dbReference>
<evidence type="ECO:0000313" key="2">
    <source>
        <dbReference type="EMBL" id="KAH7232172.1"/>
    </source>
</evidence>
<dbReference type="PANTHER" id="PTHR47668:SF1">
    <property type="entry name" value="DIENELACTONE HYDROLASE DOMAIN-CONTAINING PROTEIN-RELATED"/>
    <property type="match status" value="1"/>
</dbReference>
<reference evidence="2" key="1">
    <citation type="journal article" date="2021" name="Nat. Commun.">
        <title>Genetic determinants of endophytism in the Arabidopsis root mycobiome.</title>
        <authorList>
            <person name="Mesny F."/>
            <person name="Miyauchi S."/>
            <person name="Thiergart T."/>
            <person name="Pickel B."/>
            <person name="Atanasova L."/>
            <person name="Karlsson M."/>
            <person name="Huettel B."/>
            <person name="Barry K.W."/>
            <person name="Haridas S."/>
            <person name="Chen C."/>
            <person name="Bauer D."/>
            <person name="Andreopoulos W."/>
            <person name="Pangilinan J."/>
            <person name="LaButti K."/>
            <person name="Riley R."/>
            <person name="Lipzen A."/>
            <person name="Clum A."/>
            <person name="Drula E."/>
            <person name="Henrissat B."/>
            <person name="Kohler A."/>
            <person name="Grigoriev I.V."/>
            <person name="Martin F.M."/>
            <person name="Hacquard S."/>
        </authorList>
    </citation>
    <scope>NUCLEOTIDE SEQUENCE</scope>
    <source>
        <strain evidence="2">MPI-CAGE-AT-0023</strain>
    </source>
</reference>
<keyword evidence="3" id="KW-1185">Reference proteome</keyword>
<dbReference type="InterPro" id="IPR029058">
    <property type="entry name" value="AB_hydrolase_fold"/>
</dbReference>
<evidence type="ECO:0000259" key="1">
    <source>
        <dbReference type="Pfam" id="PF01738"/>
    </source>
</evidence>
<dbReference type="AlphaFoldDB" id="A0A9P9G528"/>
<dbReference type="Pfam" id="PF01738">
    <property type="entry name" value="DLH"/>
    <property type="match status" value="1"/>
</dbReference>
<accession>A0A9P9G528</accession>
<name>A0A9P9G528_FUSRE</name>
<organism evidence="2 3">
    <name type="scientific">Fusarium redolens</name>
    <dbReference type="NCBI Taxonomy" id="48865"/>
    <lineage>
        <taxon>Eukaryota</taxon>
        <taxon>Fungi</taxon>
        <taxon>Dikarya</taxon>
        <taxon>Ascomycota</taxon>
        <taxon>Pezizomycotina</taxon>
        <taxon>Sordariomycetes</taxon>
        <taxon>Hypocreomycetidae</taxon>
        <taxon>Hypocreales</taxon>
        <taxon>Nectriaceae</taxon>
        <taxon>Fusarium</taxon>
        <taxon>Fusarium redolens species complex</taxon>
    </lineage>
</organism>
<dbReference type="SUPFAM" id="SSF53474">
    <property type="entry name" value="alpha/beta-Hydrolases"/>
    <property type="match status" value="1"/>
</dbReference>
<feature type="domain" description="Dienelactone hydrolase" evidence="1">
    <location>
        <begin position="31"/>
        <end position="246"/>
    </location>
</feature>
<keyword evidence="2" id="KW-0378">Hydrolase</keyword>
<dbReference type="RefSeq" id="XP_046043832.1">
    <property type="nucleotide sequence ID" value="XM_046188655.1"/>
</dbReference>
<proteinExistence type="predicted"/>
<evidence type="ECO:0000313" key="3">
    <source>
        <dbReference type="Proteomes" id="UP000720189"/>
    </source>
</evidence>
<dbReference type="GeneID" id="70218609"/>
<dbReference type="EMBL" id="JAGMUX010000019">
    <property type="protein sequence ID" value="KAH7232172.1"/>
    <property type="molecule type" value="Genomic_DNA"/>
</dbReference>
<dbReference type="PANTHER" id="PTHR47668">
    <property type="entry name" value="DIENELACTONE HYDROLASE FAMILY PROTEIN (AFU_ORTHOLOGUE AFUA_6G01940)"/>
    <property type="match status" value="1"/>
</dbReference>
<protein>
    <submittedName>
        <fullName evidence="2">Dienelactone hydrolase family protein</fullName>
    </submittedName>
</protein>
<dbReference type="GO" id="GO:0016787">
    <property type="term" value="F:hydrolase activity"/>
    <property type="evidence" value="ECO:0007669"/>
    <property type="project" value="UniProtKB-KW"/>
</dbReference>